<dbReference type="RefSeq" id="WP_077280178.1">
    <property type="nucleotide sequence ID" value="NZ_MVBK01000125.1"/>
</dbReference>
<keyword evidence="2" id="KW-1277">Toxin-antitoxin system</keyword>
<keyword evidence="4" id="KW-1185">Reference proteome</keyword>
<comment type="similarity">
    <text evidence="1">Belongs to the RelE toxin family.</text>
</comment>
<dbReference type="Gene3D" id="3.30.2310.20">
    <property type="entry name" value="RelE-like"/>
    <property type="match status" value="1"/>
</dbReference>
<evidence type="ECO:0000313" key="4">
    <source>
        <dbReference type="Proteomes" id="UP000189462"/>
    </source>
</evidence>
<evidence type="ECO:0000256" key="1">
    <source>
        <dbReference type="ARBA" id="ARBA00006226"/>
    </source>
</evidence>
<dbReference type="STRING" id="108003.B1C78_16125"/>
<dbReference type="InterPro" id="IPR035093">
    <property type="entry name" value="RelE/ParE_toxin_dom_sf"/>
</dbReference>
<dbReference type="OrthoDB" id="5570653at2"/>
<evidence type="ECO:0000313" key="3">
    <source>
        <dbReference type="EMBL" id="OOG21464.1"/>
    </source>
</evidence>
<comment type="caution">
    <text evidence="3">The sequence shown here is derived from an EMBL/GenBank/DDBJ whole genome shotgun (WGS) entry which is preliminary data.</text>
</comment>
<dbReference type="SUPFAM" id="SSF143011">
    <property type="entry name" value="RelE-like"/>
    <property type="match status" value="1"/>
</dbReference>
<dbReference type="AlphaFoldDB" id="A0A1V3N8U7"/>
<dbReference type="Proteomes" id="UP000189462">
    <property type="component" value="Unassembled WGS sequence"/>
</dbReference>
<sequence>MASYRIEWKQSARKELRKLDRPLVSRLLKAIEPLAKEPRPPGSRRLLGSDHTYRIRVGEYRVVYSVLDSILIVQIVAVGHRRQIYRRLP</sequence>
<dbReference type="PANTHER" id="PTHR35601">
    <property type="entry name" value="TOXIN RELE"/>
    <property type="match status" value="1"/>
</dbReference>
<evidence type="ECO:0000256" key="2">
    <source>
        <dbReference type="ARBA" id="ARBA00022649"/>
    </source>
</evidence>
<dbReference type="InterPro" id="IPR007712">
    <property type="entry name" value="RelE/ParE_toxin"/>
</dbReference>
<organism evidence="3 4">
    <name type="scientific">Thioalkalivibrio denitrificans</name>
    <dbReference type="NCBI Taxonomy" id="108003"/>
    <lineage>
        <taxon>Bacteria</taxon>
        <taxon>Pseudomonadati</taxon>
        <taxon>Pseudomonadota</taxon>
        <taxon>Gammaproteobacteria</taxon>
        <taxon>Chromatiales</taxon>
        <taxon>Ectothiorhodospiraceae</taxon>
        <taxon>Thioalkalivibrio</taxon>
    </lineage>
</organism>
<dbReference type="EMBL" id="MVBK01000125">
    <property type="protein sequence ID" value="OOG21464.1"/>
    <property type="molecule type" value="Genomic_DNA"/>
</dbReference>
<name>A0A1V3N8U7_9GAMM</name>
<reference evidence="3 4" key="1">
    <citation type="submission" date="2017-02" db="EMBL/GenBank/DDBJ databases">
        <title>Genomic diversity within the haloalkaliphilic genus Thioalkalivibrio.</title>
        <authorList>
            <person name="Ahn A.-C."/>
            <person name="Meier-Kolthoff J."/>
            <person name="Overmars L."/>
            <person name="Richter M."/>
            <person name="Woyke T."/>
            <person name="Sorokin D.Y."/>
            <person name="Muyzer G."/>
        </authorList>
    </citation>
    <scope>NUCLEOTIDE SEQUENCE [LARGE SCALE GENOMIC DNA]</scope>
    <source>
        <strain evidence="3 4">ALJD</strain>
    </source>
</reference>
<accession>A0A1V3N8U7</accession>
<dbReference type="Pfam" id="PF05016">
    <property type="entry name" value="ParE_toxin"/>
    <property type="match status" value="1"/>
</dbReference>
<protein>
    <submittedName>
        <fullName evidence="3">Addiction module toxin RelE</fullName>
    </submittedName>
</protein>
<proteinExistence type="inferred from homology"/>
<gene>
    <name evidence="3" type="ORF">B1C78_16125</name>
</gene>
<dbReference type="PANTHER" id="PTHR35601:SF1">
    <property type="entry name" value="TOXIN RELE"/>
    <property type="match status" value="1"/>
</dbReference>